<dbReference type="EMBL" id="OY882879">
    <property type="protein sequence ID" value="CAK6450326.1"/>
    <property type="molecule type" value="Genomic_DNA"/>
</dbReference>
<dbReference type="PANTHER" id="PTHR14224:SF19">
    <property type="entry name" value="PRAME FAMILY MEMBER 11-RELATED"/>
    <property type="match status" value="1"/>
</dbReference>
<accession>A0ABP0AM71</accession>
<proteinExistence type="predicted"/>
<keyword evidence="2" id="KW-0677">Repeat</keyword>
<keyword evidence="4" id="KW-1185">Reference proteome</keyword>
<dbReference type="Proteomes" id="UP001314169">
    <property type="component" value="Chromosome X"/>
</dbReference>
<evidence type="ECO:0000256" key="2">
    <source>
        <dbReference type="ARBA" id="ARBA00022737"/>
    </source>
</evidence>
<organism evidence="3 4">
    <name type="scientific">Pipistrellus nathusii</name>
    <name type="common">Nathusius' pipistrelle</name>
    <dbReference type="NCBI Taxonomy" id="59473"/>
    <lineage>
        <taxon>Eukaryota</taxon>
        <taxon>Metazoa</taxon>
        <taxon>Chordata</taxon>
        <taxon>Craniata</taxon>
        <taxon>Vertebrata</taxon>
        <taxon>Euteleostomi</taxon>
        <taxon>Mammalia</taxon>
        <taxon>Eutheria</taxon>
        <taxon>Laurasiatheria</taxon>
        <taxon>Chiroptera</taxon>
        <taxon>Yangochiroptera</taxon>
        <taxon>Vespertilionidae</taxon>
        <taxon>Pipistrellus</taxon>
    </lineage>
</organism>
<keyword evidence="1" id="KW-0433">Leucine-rich repeat</keyword>
<evidence type="ECO:0000313" key="3">
    <source>
        <dbReference type="EMBL" id="CAK6450326.1"/>
    </source>
</evidence>
<evidence type="ECO:0000256" key="1">
    <source>
        <dbReference type="ARBA" id="ARBA00022614"/>
    </source>
</evidence>
<sequence length="180" mass="20699">MSIRTPPTLLQLAAESLLRDQASAIASLEHLPAELFPELFIQAYSSRCHQVLKAIMQAWPFTVLPLGCLPDLSLDEVFKAVLDGLDLLLAQEVRSRRCKLWVLDLRKLGSDFWRMCYRDSTKKPSPTCPMDVHRSSPNMEHPLAPVEVFLDLNCNEWDTDEFFMYVIQWAKQREGLLHQS</sequence>
<gene>
    <name evidence="3" type="ORF">MPIPNATIZW_LOCUS18632</name>
</gene>
<protein>
    <submittedName>
        <fullName evidence="3">Uncharacterized protein</fullName>
    </submittedName>
</protein>
<name>A0ABP0AM71_PIPNA</name>
<dbReference type="PANTHER" id="PTHR14224">
    <property type="entry name" value="SIMILAR TO PREFERENTIALLY EXPRESSED ANTIGEN IN MELANOMA-LIKE 3"/>
    <property type="match status" value="1"/>
</dbReference>
<dbReference type="InterPro" id="IPR050694">
    <property type="entry name" value="LRRC14/PRAME"/>
</dbReference>
<reference evidence="3" key="1">
    <citation type="submission" date="2023-12" db="EMBL/GenBank/DDBJ databases">
        <authorList>
            <person name="Brown T."/>
        </authorList>
    </citation>
    <scope>NUCLEOTIDE SEQUENCE</scope>
</reference>
<evidence type="ECO:0000313" key="4">
    <source>
        <dbReference type="Proteomes" id="UP001314169"/>
    </source>
</evidence>